<comment type="caution">
    <text evidence="1">The sequence shown here is derived from an EMBL/GenBank/DDBJ whole genome shotgun (WGS) entry which is preliminary data.</text>
</comment>
<dbReference type="RefSeq" id="WP_281434984.1">
    <property type="nucleotide sequence ID" value="NZ_JALJQZ010000004.1"/>
</dbReference>
<accession>A0ABV8ECF3</accession>
<evidence type="ECO:0000313" key="2">
    <source>
        <dbReference type="Proteomes" id="UP001595697"/>
    </source>
</evidence>
<sequence>MTSEAERSVGRASLPEMLWSSKQNFANRFVDDIFLGDFIYR</sequence>
<evidence type="ECO:0000313" key="1">
    <source>
        <dbReference type="EMBL" id="MFC3969574.1"/>
    </source>
</evidence>
<dbReference type="EMBL" id="JBHSBD010000067">
    <property type="protein sequence ID" value="MFC3969574.1"/>
    <property type="molecule type" value="Genomic_DNA"/>
</dbReference>
<gene>
    <name evidence="1" type="ORF">ACFOVS_15775</name>
</gene>
<reference evidence="2" key="1">
    <citation type="journal article" date="2019" name="Int. J. Syst. Evol. Microbiol.">
        <title>The Global Catalogue of Microorganisms (GCM) 10K type strain sequencing project: providing services to taxonomists for standard genome sequencing and annotation.</title>
        <authorList>
            <consortium name="The Broad Institute Genomics Platform"/>
            <consortium name="The Broad Institute Genome Sequencing Center for Infectious Disease"/>
            <person name="Wu L."/>
            <person name="Ma J."/>
        </authorList>
    </citation>
    <scope>NUCLEOTIDE SEQUENCE [LARGE SCALE GENOMIC DNA]</scope>
    <source>
        <strain evidence="2">TBRC 5781</strain>
    </source>
</reference>
<dbReference type="Proteomes" id="UP001595697">
    <property type="component" value="Unassembled WGS sequence"/>
</dbReference>
<keyword evidence="2" id="KW-1185">Reference proteome</keyword>
<proteinExistence type="predicted"/>
<name>A0ABV8ECF3_9HYPH</name>
<organism evidence="1 2">
    <name type="scientific">Rhizobium lemnae</name>
    <dbReference type="NCBI Taxonomy" id="1214924"/>
    <lineage>
        <taxon>Bacteria</taxon>
        <taxon>Pseudomonadati</taxon>
        <taxon>Pseudomonadota</taxon>
        <taxon>Alphaproteobacteria</taxon>
        <taxon>Hyphomicrobiales</taxon>
        <taxon>Rhizobiaceae</taxon>
        <taxon>Rhizobium/Agrobacterium group</taxon>
        <taxon>Rhizobium</taxon>
    </lineage>
</organism>
<protein>
    <submittedName>
        <fullName evidence="1">Uncharacterized protein</fullName>
    </submittedName>
</protein>